<dbReference type="Proteomes" id="UP001060215">
    <property type="component" value="Chromosome 8"/>
</dbReference>
<name>A0ACC0GN91_9ERIC</name>
<accession>A0ACC0GN91</accession>
<dbReference type="EMBL" id="CM045765">
    <property type="protein sequence ID" value="KAI8001551.1"/>
    <property type="molecule type" value="Genomic_DNA"/>
</dbReference>
<comment type="caution">
    <text evidence="1">The sequence shown here is derived from an EMBL/GenBank/DDBJ whole genome shotgun (WGS) entry which is preliminary data.</text>
</comment>
<keyword evidence="2" id="KW-1185">Reference proteome</keyword>
<gene>
    <name evidence="1" type="ORF">LOK49_LG09G00826</name>
</gene>
<evidence type="ECO:0000313" key="2">
    <source>
        <dbReference type="Proteomes" id="UP001060215"/>
    </source>
</evidence>
<evidence type="ECO:0000313" key="1">
    <source>
        <dbReference type="EMBL" id="KAI8001551.1"/>
    </source>
</evidence>
<sequence>MMGFFFQDQESHRRLQIRFLFSSTKKEKMDNDLDESVSFLGRTAILVASSNGFLLCNQNRNHQMRYYIYNPATKQWAALPKPPKCYRSVATGFVCNDNTCDPYKDSICYKVVRFGIPKCFIDIQSIVTIECFSSETGAWMTVNLIPDVPLPLFPTNDPAVVIDEVFYWLDIGPRIIACDMVQRQCWVMNFPGEPKEVSSICLAVLNGHLHYGIADDVSIEIWSLEGDFRCRLARWHMKHRVRVVSLANRYPEIFGLVDNLIISAVVGFHPADEDRIVYLNLRGKVISYHIDNGIVEVVHDFGAPEWMTRNYKFFPYEWHEWPRVI</sequence>
<proteinExistence type="predicted"/>
<reference evidence="1 2" key="1">
    <citation type="journal article" date="2022" name="Plant J.">
        <title>Chromosome-level genome of Camellia lanceoleosa provides a valuable resource for understanding genome evolution and self-incompatibility.</title>
        <authorList>
            <person name="Gong W."/>
            <person name="Xiao S."/>
            <person name="Wang L."/>
            <person name="Liao Z."/>
            <person name="Chang Y."/>
            <person name="Mo W."/>
            <person name="Hu G."/>
            <person name="Li W."/>
            <person name="Zhao G."/>
            <person name="Zhu H."/>
            <person name="Hu X."/>
            <person name="Ji K."/>
            <person name="Xiang X."/>
            <person name="Song Q."/>
            <person name="Yuan D."/>
            <person name="Jin S."/>
            <person name="Zhang L."/>
        </authorList>
    </citation>
    <scope>NUCLEOTIDE SEQUENCE [LARGE SCALE GENOMIC DNA]</scope>
    <source>
        <strain evidence="1">SQ_2022a</strain>
    </source>
</reference>
<organism evidence="1 2">
    <name type="scientific">Camellia lanceoleosa</name>
    <dbReference type="NCBI Taxonomy" id="1840588"/>
    <lineage>
        <taxon>Eukaryota</taxon>
        <taxon>Viridiplantae</taxon>
        <taxon>Streptophyta</taxon>
        <taxon>Embryophyta</taxon>
        <taxon>Tracheophyta</taxon>
        <taxon>Spermatophyta</taxon>
        <taxon>Magnoliopsida</taxon>
        <taxon>eudicotyledons</taxon>
        <taxon>Gunneridae</taxon>
        <taxon>Pentapetalae</taxon>
        <taxon>asterids</taxon>
        <taxon>Ericales</taxon>
        <taxon>Theaceae</taxon>
        <taxon>Camellia</taxon>
    </lineage>
</organism>
<protein>
    <submittedName>
        <fullName evidence="1">F-box protein</fullName>
    </submittedName>
</protein>